<keyword evidence="3" id="KW-1185">Reference proteome</keyword>
<reference evidence="2 3" key="3">
    <citation type="submission" date="2019-11" db="EMBL/GenBank/DDBJ databases">
        <title>A de novo genome assembly of a pear dwarfing rootstock.</title>
        <authorList>
            <person name="Wang F."/>
            <person name="Wang J."/>
            <person name="Li S."/>
            <person name="Zhang Y."/>
            <person name="Fang M."/>
            <person name="Ma L."/>
            <person name="Zhao Y."/>
            <person name="Jiang S."/>
        </authorList>
    </citation>
    <scope>NUCLEOTIDE SEQUENCE [LARGE SCALE GENOMIC DNA]</scope>
    <source>
        <strain evidence="2">S2</strain>
        <tissue evidence="2">Leaf</tissue>
    </source>
</reference>
<dbReference type="Proteomes" id="UP000327157">
    <property type="component" value="Chromosome 13"/>
</dbReference>
<proteinExistence type="predicted"/>
<name>A0A5N5FFZ0_9ROSA</name>
<evidence type="ECO:0000313" key="2">
    <source>
        <dbReference type="EMBL" id="KAB2600152.1"/>
    </source>
</evidence>
<feature type="region of interest" description="Disordered" evidence="1">
    <location>
        <begin position="130"/>
        <end position="198"/>
    </location>
</feature>
<comment type="caution">
    <text evidence="2">The sequence shown here is derived from an EMBL/GenBank/DDBJ whole genome shotgun (WGS) entry which is preliminary data.</text>
</comment>
<dbReference type="EMBL" id="SMOL01000753">
    <property type="protein sequence ID" value="KAB2600152.1"/>
    <property type="molecule type" value="Genomic_DNA"/>
</dbReference>
<organism evidence="2 3">
    <name type="scientific">Pyrus ussuriensis x Pyrus communis</name>
    <dbReference type="NCBI Taxonomy" id="2448454"/>
    <lineage>
        <taxon>Eukaryota</taxon>
        <taxon>Viridiplantae</taxon>
        <taxon>Streptophyta</taxon>
        <taxon>Embryophyta</taxon>
        <taxon>Tracheophyta</taxon>
        <taxon>Spermatophyta</taxon>
        <taxon>Magnoliopsida</taxon>
        <taxon>eudicotyledons</taxon>
        <taxon>Gunneridae</taxon>
        <taxon>Pentapetalae</taxon>
        <taxon>rosids</taxon>
        <taxon>fabids</taxon>
        <taxon>Rosales</taxon>
        <taxon>Rosaceae</taxon>
        <taxon>Amygdaloideae</taxon>
        <taxon>Maleae</taxon>
        <taxon>Pyrus</taxon>
    </lineage>
</organism>
<reference evidence="2 3" key="1">
    <citation type="submission" date="2019-09" db="EMBL/GenBank/DDBJ databases">
        <authorList>
            <person name="Ou C."/>
        </authorList>
    </citation>
    <scope>NUCLEOTIDE SEQUENCE [LARGE SCALE GENOMIC DNA]</scope>
    <source>
        <strain evidence="2">S2</strain>
        <tissue evidence="2">Leaf</tissue>
    </source>
</reference>
<reference evidence="3" key="2">
    <citation type="submission" date="2019-10" db="EMBL/GenBank/DDBJ databases">
        <title>A de novo genome assembly of a pear dwarfing rootstock.</title>
        <authorList>
            <person name="Wang F."/>
            <person name="Wang J."/>
            <person name="Li S."/>
            <person name="Zhang Y."/>
            <person name="Fang M."/>
            <person name="Ma L."/>
            <person name="Zhao Y."/>
            <person name="Jiang S."/>
        </authorList>
    </citation>
    <scope>NUCLEOTIDE SEQUENCE [LARGE SCALE GENOMIC DNA]</scope>
</reference>
<protein>
    <submittedName>
        <fullName evidence="2">Uncharacterized protein</fullName>
    </submittedName>
</protein>
<feature type="compositionally biased region" description="Low complexity" evidence="1">
    <location>
        <begin position="189"/>
        <end position="198"/>
    </location>
</feature>
<sequence length="310" mass="33128">MPVANWFTLIPYSAEAGISASKWFNFRRILDMAQVFGLRPSGKCVDITHDWSSPFCPITESLGASESITRLEYNSSTFKSYGKSFASFILFAKKTFCSPSSTADRAHEHMQALGDHPQRANLDGPAMASVTLESEPKKKPQPRLVLPGLKATSQPEPSSPPARAMHLSPRQAKPSKAKVGAPASSVEQSSTPSTLPPTMLSSSVHEIPMVLKVTSSRAPQAISWASLPISPKAVATTEIPPSQAQRPAQAFRVTRILILQPKKTDVAATSTYGPSSSILTEAASSNAVFGGAGVMPHPLASMQPRPHCPN</sequence>
<accession>A0A5N5FFZ0</accession>
<gene>
    <name evidence="2" type="ORF">D8674_010423</name>
</gene>
<dbReference type="AlphaFoldDB" id="A0A5N5FFZ0"/>
<evidence type="ECO:0000256" key="1">
    <source>
        <dbReference type="SAM" id="MobiDB-lite"/>
    </source>
</evidence>
<evidence type="ECO:0000313" key="3">
    <source>
        <dbReference type="Proteomes" id="UP000327157"/>
    </source>
</evidence>